<dbReference type="HOGENOM" id="CLU_039388_0_0_10"/>
<feature type="region of interest" description="Disordered" evidence="4">
    <location>
        <begin position="25"/>
        <end position="61"/>
    </location>
</feature>
<comment type="subcellular location">
    <subcellularLocation>
        <location evidence="1">Secreted</location>
    </subcellularLocation>
</comment>
<dbReference type="Pfam" id="PF25106">
    <property type="entry name" value="VWA_4"/>
    <property type="match status" value="1"/>
</dbReference>
<feature type="domain" description="VWFA" evidence="6">
    <location>
        <begin position="192"/>
        <end position="387"/>
    </location>
</feature>
<dbReference type="eggNOG" id="COG2304">
    <property type="taxonomic scope" value="Bacteria"/>
</dbReference>
<dbReference type="InterPro" id="IPR056861">
    <property type="entry name" value="HMCN1-like_VWA"/>
</dbReference>
<feature type="chain" id="PRO_5002662873" description="VWFA domain-containing protein" evidence="5">
    <location>
        <begin position="21"/>
        <end position="397"/>
    </location>
</feature>
<dbReference type="SUPFAM" id="SSF53300">
    <property type="entry name" value="vWA-like"/>
    <property type="match status" value="1"/>
</dbReference>
<dbReference type="InterPro" id="IPR002035">
    <property type="entry name" value="VWF_A"/>
</dbReference>
<gene>
    <name evidence="7" type="ORF">MED217_06122</name>
</gene>
<dbReference type="PROSITE" id="PS51257">
    <property type="entry name" value="PROKAR_LIPOPROTEIN"/>
    <property type="match status" value="1"/>
</dbReference>
<evidence type="ECO:0000313" key="7">
    <source>
        <dbReference type="EMBL" id="EAQ50586.1"/>
    </source>
</evidence>
<dbReference type="InterPro" id="IPR036465">
    <property type="entry name" value="vWFA_dom_sf"/>
</dbReference>
<feature type="signal peptide" evidence="5">
    <location>
        <begin position="1"/>
        <end position="20"/>
    </location>
</feature>
<dbReference type="EMBL" id="AANC01000002">
    <property type="protein sequence ID" value="EAQ50586.1"/>
    <property type="molecule type" value="Genomic_DNA"/>
</dbReference>
<proteinExistence type="predicted"/>
<keyword evidence="8" id="KW-1185">Reference proteome</keyword>
<dbReference type="PROSITE" id="PS50234">
    <property type="entry name" value="VWFA"/>
    <property type="match status" value="1"/>
</dbReference>
<evidence type="ECO:0000256" key="5">
    <source>
        <dbReference type="SAM" id="SignalP"/>
    </source>
</evidence>
<evidence type="ECO:0000256" key="1">
    <source>
        <dbReference type="ARBA" id="ARBA00004613"/>
    </source>
</evidence>
<dbReference type="RefSeq" id="WP_009779608.1">
    <property type="nucleotide sequence ID" value="NZ_CH672395.1"/>
</dbReference>
<dbReference type="GO" id="GO:0005737">
    <property type="term" value="C:cytoplasm"/>
    <property type="evidence" value="ECO:0007669"/>
    <property type="project" value="TreeGrafter"/>
</dbReference>
<dbReference type="GO" id="GO:0004674">
    <property type="term" value="F:protein serine/threonine kinase activity"/>
    <property type="evidence" value="ECO:0007669"/>
    <property type="project" value="TreeGrafter"/>
</dbReference>
<dbReference type="InterPro" id="IPR052969">
    <property type="entry name" value="Thr-specific_kinase-like"/>
</dbReference>
<keyword evidence="2" id="KW-0964">Secreted</keyword>
<keyword evidence="3 5" id="KW-0732">Signal</keyword>
<evidence type="ECO:0000256" key="3">
    <source>
        <dbReference type="ARBA" id="ARBA00022729"/>
    </source>
</evidence>
<dbReference type="Gene3D" id="3.40.50.410">
    <property type="entry name" value="von Willebrand factor, type A domain"/>
    <property type="match status" value="1"/>
</dbReference>
<name>A3XIN7_LEEBM</name>
<evidence type="ECO:0000313" key="8">
    <source>
        <dbReference type="Proteomes" id="UP000001601"/>
    </source>
</evidence>
<dbReference type="STRING" id="398720.MED217_06122"/>
<evidence type="ECO:0000256" key="2">
    <source>
        <dbReference type="ARBA" id="ARBA00022525"/>
    </source>
</evidence>
<dbReference type="CDD" id="cd00198">
    <property type="entry name" value="vWFA"/>
    <property type="match status" value="1"/>
</dbReference>
<dbReference type="OrthoDB" id="9805121at2"/>
<feature type="compositionally biased region" description="Gly residues" evidence="4">
    <location>
        <begin position="42"/>
        <end position="52"/>
    </location>
</feature>
<protein>
    <recommendedName>
        <fullName evidence="6">VWFA domain-containing protein</fullName>
    </recommendedName>
</protein>
<accession>A3XIN7</accession>
<dbReference type="Proteomes" id="UP000001601">
    <property type="component" value="Unassembled WGS sequence"/>
</dbReference>
<evidence type="ECO:0000259" key="6">
    <source>
        <dbReference type="PROSITE" id="PS50234"/>
    </source>
</evidence>
<dbReference type="PANTHER" id="PTHR47763:SF1">
    <property type="entry name" value="DUF659 DOMAIN-CONTAINING PROTEIN"/>
    <property type="match status" value="1"/>
</dbReference>
<dbReference type="AlphaFoldDB" id="A3XIN7"/>
<sequence>MKKTYFFLLLLLSISLSSCTEDGALSGTEEASADDGFASSDTGGGSSGGSSGDGSQDNSGIVTAGEWNDLTNWSFWQNLLNQEEADTFTTNWKFNTANRFSFQLTDANNLPAVDISVSVRQGATIIWEAKTDNHGTAELWVDLKNSSQKSTDVATYKFYIGNEQLFSTIKPFSEGVNTIKLNTSTPVFTKVDLAFIVDATGSMGDEMEFLKDDLKQVIQDVKNTNGNLQITTGTVFYRDVGDDYVVKKSDFTSSLESTLGFINEQKAEGGGDFPEAVHTALKTGISELQWSTEARSRIAFLLLDAPPHQENQIIDELHNTIKTAAKKGIKIIPIVASGINKETEFLMRNFSIATNGTYVFITNDSGVGNDHLEPTVGEYEVEYLKDLMVRLIKKYSE</sequence>
<evidence type="ECO:0000256" key="4">
    <source>
        <dbReference type="SAM" id="MobiDB-lite"/>
    </source>
</evidence>
<organism evidence="7 8">
    <name type="scientific">Leeuwenhoekiella blandensis (strain CECT 7118 / CCUG 51940 / KCTC 22103 / MED217)</name>
    <name type="common">Flavobacterium sp. (strain MED217)</name>
    <dbReference type="NCBI Taxonomy" id="398720"/>
    <lineage>
        <taxon>Bacteria</taxon>
        <taxon>Pseudomonadati</taxon>
        <taxon>Bacteroidota</taxon>
        <taxon>Flavobacteriia</taxon>
        <taxon>Flavobacteriales</taxon>
        <taxon>Flavobacteriaceae</taxon>
        <taxon>Leeuwenhoekiella</taxon>
    </lineage>
</organism>
<reference evidence="7 8" key="1">
    <citation type="journal article" date="2007" name="Nature">
        <title>Light stimulates growth of proteorhodopsin-containing marine Flavobacteria.</title>
        <authorList>
            <person name="Gomez-Consarnau L."/>
            <person name="Gonzalez J.M."/>
            <person name="Coll-Llado M."/>
            <person name="Gourdon P."/>
            <person name="Pascher T."/>
            <person name="Neutze R."/>
            <person name="Pedros-Alio C."/>
            <person name="Pinhassi J."/>
        </authorList>
    </citation>
    <scope>NUCLEOTIDE SEQUENCE [LARGE SCALE GENOMIC DNA]</scope>
    <source>
        <strain evidence="7 8">MED217</strain>
    </source>
</reference>
<dbReference type="PANTHER" id="PTHR47763">
    <property type="entry name" value="ALPHA-PROTEIN KINASE VWKA"/>
    <property type="match status" value="1"/>
</dbReference>
<comment type="caution">
    <text evidence="7">The sequence shown here is derived from an EMBL/GenBank/DDBJ whole genome shotgun (WGS) entry which is preliminary data.</text>
</comment>